<sequence>MIDRNYAWSAAQQAKLVAISRSSVYYQPQPVGEADRIGHRQEGGIMQSFGYDAMRRLAHRSGWPARFDERKAVYLTPAPD</sequence>
<evidence type="ECO:0000313" key="2">
    <source>
        <dbReference type="Proteomes" id="UP000243680"/>
    </source>
</evidence>
<reference evidence="1 2" key="1">
    <citation type="submission" date="2015-12" db="EMBL/GenBank/DDBJ databases">
        <title>Diversity of Burkholderia near neighbor genomes.</title>
        <authorList>
            <person name="Sahl J."/>
            <person name="Wagner D."/>
            <person name="Keim P."/>
        </authorList>
    </citation>
    <scope>NUCLEOTIDE SEQUENCE [LARGE SCALE GENOMIC DNA]</scope>
    <source>
        <strain evidence="1 2">MSMB0783</strain>
    </source>
</reference>
<dbReference type="Proteomes" id="UP000243680">
    <property type="component" value="Chromosome 3"/>
</dbReference>
<protein>
    <submittedName>
        <fullName evidence="1">Uncharacterized protein</fullName>
    </submittedName>
</protein>
<dbReference type="EMBL" id="CP013421">
    <property type="protein sequence ID" value="AOJ76651.1"/>
    <property type="molecule type" value="Genomic_DNA"/>
</dbReference>
<dbReference type="AlphaFoldDB" id="A0A1B4LHH5"/>
<evidence type="ECO:0000313" key="1">
    <source>
        <dbReference type="EMBL" id="AOJ76651.1"/>
    </source>
</evidence>
<name>A0A1B4LHH5_9BURK</name>
<proteinExistence type="predicted"/>
<accession>A0A1B4LHH5</accession>
<organism evidence="1 2">
    <name type="scientific">Burkholderia ubonensis</name>
    <dbReference type="NCBI Taxonomy" id="101571"/>
    <lineage>
        <taxon>Bacteria</taxon>
        <taxon>Pseudomonadati</taxon>
        <taxon>Pseudomonadota</taxon>
        <taxon>Betaproteobacteria</taxon>
        <taxon>Burkholderiales</taxon>
        <taxon>Burkholderiaceae</taxon>
        <taxon>Burkholderia</taxon>
        <taxon>Burkholderia cepacia complex</taxon>
    </lineage>
</organism>
<gene>
    <name evidence="1" type="ORF">WJ35_16280</name>
</gene>